<organism evidence="1 2">
    <name type="scientific">Paraphaeosphaeria sporulosa</name>
    <dbReference type="NCBI Taxonomy" id="1460663"/>
    <lineage>
        <taxon>Eukaryota</taxon>
        <taxon>Fungi</taxon>
        <taxon>Dikarya</taxon>
        <taxon>Ascomycota</taxon>
        <taxon>Pezizomycotina</taxon>
        <taxon>Dothideomycetes</taxon>
        <taxon>Pleosporomycetidae</taxon>
        <taxon>Pleosporales</taxon>
        <taxon>Massarineae</taxon>
        <taxon>Didymosphaeriaceae</taxon>
        <taxon>Paraphaeosphaeria</taxon>
    </lineage>
</organism>
<dbReference type="RefSeq" id="XP_018036047.1">
    <property type="nucleotide sequence ID" value="XM_018187207.1"/>
</dbReference>
<accession>A0A177CFF9</accession>
<dbReference type="AlphaFoldDB" id="A0A177CFF9"/>
<proteinExistence type="predicted"/>
<dbReference type="Proteomes" id="UP000077069">
    <property type="component" value="Unassembled WGS sequence"/>
</dbReference>
<reference evidence="1 2" key="1">
    <citation type="submission" date="2016-05" db="EMBL/GenBank/DDBJ databases">
        <title>Comparative analysis of secretome profiles of manganese(II)-oxidizing ascomycete fungi.</title>
        <authorList>
            <consortium name="DOE Joint Genome Institute"/>
            <person name="Zeiner C.A."/>
            <person name="Purvine S.O."/>
            <person name="Zink E.M."/>
            <person name="Wu S."/>
            <person name="Pasa-Tolic L."/>
            <person name="Chaput D.L."/>
            <person name="Haridas S."/>
            <person name="Grigoriev I.V."/>
            <person name="Santelli C.M."/>
            <person name="Hansel C.M."/>
        </authorList>
    </citation>
    <scope>NUCLEOTIDE SEQUENCE [LARGE SCALE GENOMIC DNA]</scope>
    <source>
        <strain evidence="1 2">AP3s5-JAC2a</strain>
    </source>
</reference>
<dbReference type="EMBL" id="KV441552">
    <property type="protein sequence ID" value="OAG05682.1"/>
    <property type="molecule type" value="Genomic_DNA"/>
</dbReference>
<dbReference type="InParanoid" id="A0A177CFF9"/>
<keyword evidence="2" id="KW-1185">Reference proteome</keyword>
<gene>
    <name evidence="1" type="ORF">CC84DRAFT_731273</name>
</gene>
<protein>
    <submittedName>
        <fullName evidence="1">Uncharacterized protein</fullName>
    </submittedName>
</protein>
<name>A0A177CFF9_9PLEO</name>
<dbReference type="GeneID" id="28770693"/>
<evidence type="ECO:0000313" key="1">
    <source>
        <dbReference type="EMBL" id="OAG05682.1"/>
    </source>
</evidence>
<evidence type="ECO:0000313" key="2">
    <source>
        <dbReference type="Proteomes" id="UP000077069"/>
    </source>
</evidence>
<sequence length="90" mass="10621">MSKPALSILLRRHHPLRHLLHHNHRRLLRLHQILHLLHHRHPRNLHSHRSKRRSDGILRHVFYHAAASLGAGSRNTALRSRNPCRMIVGL</sequence>